<keyword evidence="3" id="KW-1133">Transmembrane helix</keyword>
<name>A0ABP6YDE1_9FLAO</name>
<dbReference type="Proteomes" id="UP001500954">
    <property type="component" value="Unassembled WGS sequence"/>
</dbReference>
<dbReference type="Pfam" id="PF18962">
    <property type="entry name" value="Por_Secre_tail"/>
    <property type="match status" value="1"/>
</dbReference>
<keyword evidence="6" id="KW-1185">Reference proteome</keyword>
<protein>
    <recommendedName>
        <fullName evidence="4">Secretion system C-terminal sorting domain-containing protein</fullName>
    </recommendedName>
</protein>
<evidence type="ECO:0000259" key="4">
    <source>
        <dbReference type="Pfam" id="PF18962"/>
    </source>
</evidence>
<keyword evidence="3" id="KW-0812">Transmembrane</keyword>
<feature type="region of interest" description="Disordered" evidence="2">
    <location>
        <begin position="235"/>
        <end position="271"/>
    </location>
</feature>
<proteinExistence type="predicted"/>
<reference evidence="6" key="1">
    <citation type="journal article" date="2019" name="Int. J. Syst. Evol. Microbiol.">
        <title>The Global Catalogue of Microorganisms (GCM) 10K type strain sequencing project: providing services to taxonomists for standard genome sequencing and annotation.</title>
        <authorList>
            <consortium name="The Broad Institute Genomics Platform"/>
            <consortium name="The Broad Institute Genome Sequencing Center for Infectious Disease"/>
            <person name="Wu L."/>
            <person name="Ma J."/>
        </authorList>
    </citation>
    <scope>NUCLEOTIDE SEQUENCE [LARGE SCALE GENOMIC DNA]</scope>
    <source>
        <strain evidence="6">JCM 17111</strain>
    </source>
</reference>
<feature type="transmembrane region" description="Helical" evidence="3">
    <location>
        <begin position="12"/>
        <end position="36"/>
    </location>
</feature>
<sequence>MWDFTTFESSNAVYYFHLFKTFILVMKIKLILALFLSALSYAQVANTPPTLAFCDDNYDGLLAFDLTVQNSVILGSQSPSDYTLSYHETMADADNNINELYPSFYIVHSSRTIYARVTEKATDNYDTTSFELVVYPLPTINEPSAYEVCDDNNDGIETFDLSSKTNEIIGSEIDVEVSYYLTNSDAETQVNQLSTTYNSDTQTVYVRVQKIGSGCYVIVQLDLIAQDCRDEDSDGVINGEEDINGNGNLDDDDTDGDGIPDYLDDDDDGDNIDTADELVDQSSISGKYSSLKKSNSVIDTDNDIIPNYIDDDDDGDGVLTKDEDYNNNGTPLDDDTNNNSVPDYLESSVALSVSVFLNHSFSICPNPTNDIIYLLSKKGVSIKKIEVYSISGKLLFENNKITNMVDLKNFPKGMYFLNIVSDKGSVPKKIIKK</sequence>
<keyword evidence="1" id="KW-0732">Signal</keyword>
<organism evidence="5 6">
    <name type="scientific">Snuella lapsa</name>
    <dbReference type="NCBI Taxonomy" id="870481"/>
    <lineage>
        <taxon>Bacteria</taxon>
        <taxon>Pseudomonadati</taxon>
        <taxon>Bacteroidota</taxon>
        <taxon>Flavobacteriia</taxon>
        <taxon>Flavobacteriales</taxon>
        <taxon>Flavobacteriaceae</taxon>
        <taxon>Snuella</taxon>
    </lineage>
</organism>
<evidence type="ECO:0000256" key="1">
    <source>
        <dbReference type="ARBA" id="ARBA00022729"/>
    </source>
</evidence>
<evidence type="ECO:0000313" key="6">
    <source>
        <dbReference type="Proteomes" id="UP001500954"/>
    </source>
</evidence>
<comment type="caution">
    <text evidence="5">The sequence shown here is derived from an EMBL/GenBank/DDBJ whole genome shotgun (WGS) entry which is preliminary data.</text>
</comment>
<gene>
    <name evidence="5" type="ORF">GCM10022395_30650</name>
</gene>
<evidence type="ECO:0000313" key="5">
    <source>
        <dbReference type="EMBL" id="GAA3579914.1"/>
    </source>
</evidence>
<keyword evidence="3" id="KW-0472">Membrane</keyword>
<accession>A0ABP6YDE1</accession>
<dbReference type="EMBL" id="BAABCY010000081">
    <property type="protein sequence ID" value="GAA3579914.1"/>
    <property type="molecule type" value="Genomic_DNA"/>
</dbReference>
<evidence type="ECO:0000256" key="3">
    <source>
        <dbReference type="SAM" id="Phobius"/>
    </source>
</evidence>
<dbReference type="InterPro" id="IPR026444">
    <property type="entry name" value="Secre_tail"/>
</dbReference>
<dbReference type="NCBIfam" id="TIGR04183">
    <property type="entry name" value="Por_Secre_tail"/>
    <property type="match status" value="1"/>
</dbReference>
<feature type="domain" description="Secretion system C-terminal sorting" evidence="4">
    <location>
        <begin position="364"/>
        <end position="431"/>
    </location>
</feature>
<evidence type="ECO:0000256" key="2">
    <source>
        <dbReference type="SAM" id="MobiDB-lite"/>
    </source>
</evidence>
<feature type="region of interest" description="Disordered" evidence="2">
    <location>
        <begin position="302"/>
        <end position="339"/>
    </location>
</feature>